<reference evidence="2" key="1">
    <citation type="submission" date="2025-08" db="UniProtKB">
        <authorList>
            <consortium name="RefSeq"/>
        </authorList>
    </citation>
    <scope>IDENTIFICATION</scope>
    <source>
        <tissue evidence="2">Silk gland</tissue>
    </source>
</reference>
<dbReference type="OrthoDB" id="7487078at2759"/>
<dbReference type="RefSeq" id="XP_028038337.1">
    <property type="nucleotide sequence ID" value="XM_028182536.1"/>
</dbReference>
<evidence type="ECO:0000313" key="2">
    <source>
        <dbReference type="RefSeq" id="XP_028038337.1"/>
    </source>
</evidence>
<dbReference type="Proteomes" id="UP000504629">
    <property type="component" value="Unplaced"/>
</dbReference>
<accession>A0A6J2KBN5</accession>
<name>A0A6J2KBN5_BOMMA</name>
<organism evidence="1 2">
    <name type="scientific">Bombyx mandarina</name>
    <name type="common">Wild silk moth</name>
    <name type="synonym">Wild silkworm</name>
    <dbReference type="NCBI Taxonomy" id="7092"/>
    <lineage>
        <taxon>Eukaryota</taxon>
        <taxon>Metazoa</taxon>
        <taxon>Ecdysozoa</taxon>
        <taxon>Arthropoda</taxon>
        <taxon>Hexapoda</taxon>
        <taxon>Insecta</taxon>
        <taxon>Pterygota</taxon>
        <taxon>Neoptera</taxon>
        <taxon>Endopterygota</taxon>
        <taxon>Lepidoptera</taxon>
        <taxon>Glossata</taxon>
        <taxon>Ditrysia</taxon>
        <taxon>Bombycoidea</taxon>
        <taxon>Bombycidae</taxon>
        <taxon>Bombycinae</taxon>
        <taxon>Bombyx</taxon>
    </lineage>
</organism>
<dbReference type="GeneID" id="114249066"/>
<keyword evidence="1" id="KW-1185">Reference proteome</keyword>
<dbReference type="KEGG" id="bman:114249066"/>
<gene>
    <name evidence="2" type="primary">LOC114249066</name>
</gene>
<evidence type="ECO:0000313" key="1">
    <source>
        <dbReference type="Proteomes" id="UP000504629"/>
    </source>
</evidence>
<protein>
    <submittedName>
        <fullName evidence="2">Uncharacterized protein LOC114249066</fullName>
    </submittedName>
</protein>
<proteinExistence type="predicted"/>
<dbReference type="AlphaFoldDB" id="A0A6J2KBN5"/>
<sequence length="211" mass="23322">MTIQKADYVRHPHDIIVAVLKASRLKTASKVGDHYDTTVQCTCEDCELTDVLCNGESVLASGRITVIPGKLISFNFPSFEDTNACVYLGVFKKDDRLYKKILAVIETVTITTMEVIGTPKDGEQFEHHVHFSCDNDCSVEKVSVNGIPLETNTRRSSSVGSIAFYEVVESSVIIRITEYSNAYEGVYQAVFSTSEGPVTKNILEIKLGENL</sequence>